<comment type="caution">
    <text evidence="2">The sequence shown here is derived from an EMBL/GenBank/DDBJ whole genome shotgun (WGS) entry which is preliminary data.</text>
</comment>
<keyword evidence="1" id="KW-1133">Transmembrane helix</keyword>
<dbReference type="RefSeq" id="WP_381091136.1">
    <property type="nucleotide sequence ID" value="NZ_JBHUDX010000105.1"/>
</dbReference>
<keyword evidence="1" id="KW-0812">Transmembrane</keyword>
<feature type="transmembrane region" description="Helical" evidence="1">
    <location>
        <begin position="79"/>
        <end position="99"/>
    </location>
</feature>
<gene>
    <name evidence="2" type="ORF">ACFSL4_32840</name>
</gene>
<protein>
    <recommendedName>
        <fullName evidence="4">DUF1345 domain-containing protein</fullName>
    </recommendedName>
</protein>
<sequence length="101" mass="10898">MEPIRRFEFVLGAALFTVVVNLRAVKRSLGPGVGMTLVDQIHLYTLVYVLVGVATTTYGWRVSIHPQGELRARRFNRRVALVASLAYAAALAAAIASALSG</sequence>
<name>A0ABW4J265_9ACTN</name>
<evidence type="ECO:0008006" key="4">
    <source>
        <dbReference type="Google" id="ProtNLM"/>
    </source>
</evidence>
<proteinExistence type="predicted"/>
<evidence type="ECO:0000256" key="1">
    <source>
        <dbReference type="SAM" id="Phobius"/>
    </source>
</evidence>
<feature type="transmembrane region" description="Helical" evidence="1">
    <location>
        <begin position="40"/>
        <end position="58"/>
    </location>
</feature>
<keyword evidence="3" id="KW-1185">Reference proteome</keyword>
<accession>A0ABW4J265</accession>
<dbReference type="EMBL" id="JBHUDX010000105">
    <property type="protein sequence ID" value="MFD1662828.1"/>
    <property type="molecule type" value="Genomic_DNA"/>
</dbReference>
<evidence type="ECO:0000313" key="3">
    <source>
        <dbReference type="Proteomes" id="UP001597261"/>
    </source>
</evidence>
<reference evidence="3" key="1">
    <citation type="journal article" date="2019" name="Int. J. Syst. Evol. Microbiol.">
        <title>The Global Catalogue of Microorganisms (GCM) 10K type strain sequencing project: providing services to taxonomists for standard genome sequencing and annotation.</title>
        <authorList>
            <consortium name="The Broad Institute Genomics Platform"/>
            <consortium name="The Broad Institute Genome Sequencing Center for Infectious Disease"/>
            <person name="Wu L."/>
            <person name="Ma J."/>
        </authorList>
    </citation>
    <scope>NUCLEOTIDE SEQUENCE [LARGE SCALE GENOMIC DNA]</scope>
    <source>
        <strain evidence="3">CGMCC 1.12470</strain>
    </source>
</reference>
<keyword evidence="1" id="KW-0472">Membrane</keyword>
<dbReference type="Proteomes" id="UP001597261">
    <property type="component" value="Unassembled WGS sequence"/>
</dbReference>
<evidence type="ECO:0000313" key="2">
    <source>
        <dbReference type="EMBL" id="MFD1662828.1"/>
    </source>
</evidence>
<organism evidence="2 3">
    <name type="scientific">Streptomyces caeni</name>
    <dbReference type="NCBI Taxonomy" id="2307231"/>
    <lineage>
        <taxon>Bacteria</taxon>
        <taxon>Bacillati</taxon>
        <taxon>Actinomycetota</taxon>
        <taxon>Actinomycetes</taxon>
        <taxon>Kitasatosporales</taxon>
        <taxon>Streptomycetaceae</taxon>
        <taxon>Streptomyces</taxon>
    </lineage>
</organism>